<feature type="region of interest" description="Disordered" evidence="2">
    <location>
        <begin position="638"/>
        <end position="667"/>
    </location>
</feature>
<keyword evidence="4" id="KW-0808">Transferase</keyword>
<dbReference type="PROSITE" id="PS50878">
    <property type="entry name" value="RT_POL"/>
    <property type="match status" value="1"/>
</dbReference>
<dbReference type="AlphaFoldDB" id="A0A4U9V3M3"/>
<keyword evidence="4" id="KW-0695">RNA-directed DNA polymerase</keyword>
<comment type="similarity">
    <text evidence="1">Belongs to the bacterial reverse transcriptase family.</text>
</comment>
<evidence type="ECO:0000256" key="1">
    <source>
        <dbReference type="ARBA" id="ARBA00034120"/>
    </source>
</evidence>
<dbReference type="EMBL" id="CABEEZ010000096">
    <property type="protein sequence ID" value="VTR39412.1"/>
    <property type="molecule type" value="Genomic_DNA"/>
</dbReference>
<dbReference type="PANTHER" id="PTHR34047">
    <property type="entry name" value="NUCLEAR INTRON MATURASE 1, MITOCHONDRIAL-RELATED"/>
    <property type="match status" value="1"/>
</dbReference>
<evidence type="ECO:0000259" key="3">
    <source>
        <dbReference type="PROSITE" id="PS50878"/>
    </source>
</evidence>
<dbReference type="GO" id="GO:0003964">
    <property type="term" value="F:RNA-directed DNA polymerase activity"/>
    <property type="evidence" value="ECO:0007669"/>
    <property type="project" value="UniProtKB-KW"/>
</dbReference>
<name>A0A4U9V3M3_SERFO</name>
<reference evidence="4" key="1">
    <citation type="submission" date="2019-05" db="EMBL/GenBank/DDBJ databases">
        <authorList>
            <consortium name="Pathogen Informatics"/>
        </authorList>
    </citation>
    <scope>NUCLEOTIDE SEQUENCE [LARGE SCALE GENOMIC DNA]</scope>
    <source>
        <strain evidence="4">NCTC12965</strain>
    </source>
</reference>
<dbReference type="PANTHER" id="PTHR34047:SF8">
    <property type="entry name" value="PROTEIN YKFC"/>
    <property type="match status" value="1"/>
</dbReference>
<feature type="domain" description="Reverse transcriptase" evidence="3">
    <location>
        <begin position="1"/>
        <end position="276"/>
    </location>
</feature>
<organism evidence="4">
    <name type="scientific">Serratia fonticola</name>
    <dbReference type="NCBI Taxonomy" id="47917"/>
    <lineage>
        <taxon>Bacteria</taxon>
        <taxon>Pseudomonadati</taxon>
        <taxon>Pseudomonadota</taxon>
        <taxon>Gammaproteobacteria</taxon>
        <taxon>Enterobacterales</taxon>
        <taxon>Yersiniaceae</taxon>
        <taxon>Serratia</taxon>
    </lineage>
</organism>
<protein>
    <submittedName>
        <fullName evidence="4">Retron-type reverse transcriptase</fullName>
    </submittedName>
</protein>
<gene>
    <name evidence="4" type="ORF">NCTC12965_04370</name>
</gene>
<accession>A0A4U9V3M3</accession>
<dbReference type="Pfam" id="PF00078">
    <property type="entry name" value="RVT_1"/>
    <property type="match status" value="1"/>
</dbReference>
<proteinExistence type="inferred from homology"/>
<evidence type="ECO:0000313" key="4">
    <source>
        <dbReference type="EMBL" id="VTR39412.1"/>
    </source>
</evidence>
<sequence length="667" mass="74110">MQLTIVPGLRCPDEGRKGTFGHLDAAYQWLCDSRKNAPPNADVWDLRFRWRNRRESLLAQLEAGAYSLRPMNVVGNQRQVMWSAEDALVLKWVALNVMPLLPLHPKCEHVRGHGGGRTSLTRMQQAILREGYSWVCRTDIQGYYASINKKVLLGQLARHVKHPVLINLLTQYIHYCVEDGGEFYTPERGIARGCALSPLMGALHLWALDHHFSQQENIYYARYMDDVVIMTKTRWSLRRHVKALNGHFEKLSFHQHPDKTYVGQLAKGFDWMGAQLGRAGLQGIAPRALTNHRTKVRRLYEQTRSLPVAERARRVSNYLRRWEIWRRCLVGSLCMWCGTLLAETVQMSHDVRTYDLRGTGPSSREYRAEKRSNSTITIYTPHTKNVSMGSPKYLQLAFRLEDWATPGDYCDITVNASIGGNLSATNATIKSAPGNGFCVTDSNPLVSMVANDGIEILFKLGQNRDRFYVKRFKTISEPTVLVHDVYSPASAGYKVLINDNLGNPPLTQADINLLPAPVSCTATLSSKHVAFGDVSWSDAGDPVTTEVTTVCRSKDGVDARLKVSSALPNSPRGLSLLGTTQPDWYVHAAIGRPTCSPDEGLDLRPGGAAHGFFVSPGKPSAQSIVWNLCYLPDGRNRSRSQGGGVGDERAGGRHLGLSHGAVGQEKG</sequence>
<dbReference type="InterPro" id="IPR043502">
    <property type="entry name" value="DNA/RNA_pol_sf"/>
</dbReference>
<dbReference type="InterPro" id="IPR000477">
    <property type="entry name" value="RT_dom"/>
</dbReference>
<evidence type="ECO:0000256" key="2">
    <source>
        <dbReference type="SAM" id="MobiDB-lite"/>
    </source>
</evidence>
<keyword evidence="4" id="KW-0548">Nucleotidyltransferase</keyword>
<dbReference type="SUPFAM" id="SSF56672">
    <property type="entry name" value="DNA/RNA polymerases"/>
    <property type="match status" value="1"/>
</dbReference>
<dbReference type="InterPro" id="IPR051083">
    <property type="entry name" value="GrpII_Intron_Splice-Mob/Def"/>
</dbReference>